<dbReference type="GO" id="GO:0042450">
    <property type="term" value="P:L-arginine biosynthetic process via ornithine"/>
    <property type="evidence" value="ECO:0007669"/>
    <property type="project" value="TreeGrafter"/>
</dbReference>
<dbReference type="InterPro" id="IPR006131">
    <property type="entry name" value="Asp_carbamoyltransf_Asp/Orn-bd"/>
</dbReference>
<organism evidence="4">
    <name type="scientific">freshwater metagenome</name>
    <dbReference type="NCBI Taxonomy" id="449393"/>
    <lineage>
        <taxon>unclassified sequences</taxon>
        <taxon>metagenomes</taxon>
        <taxon>ecological metagenomes</taxon>
    </lineage>
</organism>
<evidence type="ECO:0000259" key="2">
    <source>
        <dbReference type="Pfam" id="PF00185"/>
    </source>
</evidence>
<dbReference type="Pfam" id="PF00185">
    <property type="entry name" value="OTCace"/>
    <property type="match status" value="1"/>
</dbReference>
<dbReference type="FunFam" id="3.40.50.1370:FF:000008">
    <property type="entry name" value="Ornithine carbamoyltransferase"/>
    <property type="match status" value="1"/>
</dbReference>
<sequence length="306" mass="32512">MQASCPSGAILPRLPRHFLTGTELSGAQLDALLNRALEMKAQPRASRPLEGRSVALLFEKPSTRTRLSYEIGISELGGYPVLLRPDEMQLSRGESVRDTALVLSRHVDAIGVRTGPDALLAELAAEGSIPVFNMLTALHHPSQALADLLTLREAFPDRPLAELKLAYVGDGNNVARSLCLLGGIAGLDVAVASPPGYALEPEAGGARTTDPFEAVAGAHAVYADVWVSMGDEATADARRAALAPYRIDDALLDGAAPGAIALHCLPAHPGEEITAEVLYGSRQRIWDQAENRRHAQKALLEFLLAG</sequence>
<dbReference type="GO" id="GO:0019240">
    <property type="term" value="P:citrulline biosynthetic process"/>
    <property type="evidence" value="ECO:0007669"/>
    <property type="project" value="TreeGrafter"/>
</dbReference>
<name>A0A6J7D2G0_9ZZZZ</name>
<dbReference type="InterPro" id="IPR036901">
    <property type="entry name" value="Asp/Orn_carbamoylTrfase_sf"/>
</dbReference>
<gene>
    <name evidence="4" type="ORF">UFOPK3423_00353</name>
</gene>
<dbReference type="Gene3D" id="3.40.50.1370">
    <property type="entry name" value="Aspartate/ornithine carbamoyltransferase"/>
    <property type="match status" value="2"/>
</dbReference>
<dbReference type="InterPro" id="IPR002292">
    <property type="entry name" value="Orn/put_carbamltrans"/>
</dbReference>
<feature type="domain" description="Aspartate/ornithine carbamoyltransferase Asp/Orn-binding" evidence="2">
    <location>
        <begin position="162"/>
        <end position="302"/>
    </location>
</feature>
<dbReference type="InterPro" id="IPR006130">
    <property type="entry name" value="Asp/Orn_carbamoylTrfase"/>
</dbReference>
<feature type="domain" description="Aspartate/ornithine carbamoyltransferase carbamoyl-P binding" evidence="3">
    <location>
        <begin position="16"/>
        <end position="153"/>
    </location>
</feature>
<dbReference type="SUPFAM" id="SSF53671">
    <property type="entry name" value="Aspartate/ornithine carbamoyltransferase"/>
    <property type="match status" value="1"/>
</dbReference>
<dbReference type="NCBIfam" id="TIGR00658">
    <property type="entry name" value="orni_carb_tr"/>
    <property type="match status" value="1"/>
</dbReference>
<evidence type="ECO:0000313" key="4">
    <source>
        <dbReference type="EMBL" id="CAB4863315.1"/>
    </source>
</evidence>
<evidence type="ECO:0000259" key="3">
    <source>
        <dbReference type="Pfam" id="PF02729"/>
    </source>
</evidence>
<dbReference type="PROSITE" id="PS00097">
    <property type="entry name" value="CARBAMOYLTRANSFERASE"/>
    <property type="match status" value="1"/>
</dbReference>
<dbReference type="PANTHER" id="PTHR45753:SF3">
    <property type="entry name" value="ORNITHINE TRANSCARBAMYLASE, MITOCHONDRIAL"/>
    <property type="match status" value="1"/>
</dbReference>
<dbReference type="NCBIfam" id="NF001986">
    <property type="entry name" value="PRK00779.1"/>
    <property type="match status" value="1"/>
</dbReference>
<accession>A0A6J7D2G0</accession>
<dbReference type="PRINTS" id="PR00100">
    <property type="entry name" value="AOTCASE"/>
</dbReference>
<dbReference type="InterPro" id="IPR006132">
    <property type="entry name" value="Asp/Orn_carbamoyltranf_P-bd"/>
</dbReference>
<dbReference type="EMBL" id="CAFBLQ010000025">
    <property type="protein sequence ID" value="CAB4863315.1"/>
    <property type="molecule type" value="Genomic_DNA"/>
</dbReference>
<dbReference type="GO" id="GO:0004585">
    <property type="term" value="F:ornithine carbamoyltransferase activity"/>
    <property type="evidence" value="ECO:0007669"/>
    <property type="project" value="UniProtKB-ARBA"/>
</dbReference>
<dbReference type="PANTHER" id="PTHR45753">
    <property type="entry name" value="ORNITHINE CARBAMOYLTRANSFERASE, MITOCHONDRIAL"/>
    <property type="match status" value="1"/>
</dbReference>
<evidence type="ECO:0000256" key="1">
    <source>
        <dbReference type="ARBA" id="ARBA00022679"/>
    </source>
</evidence>
<reference evidence="4" key="1">
    <citation type="submission" date="2020-05" db="EMBL/GenBank/DDBJ databases">
        <authorList>
            <person name="Chiriac C."/>
            <person name="Salcher M."/>
            <person name="Ghai R."/>
            <person name="Kavagutti S V."/>
        </authorList>
    </citation>
    <scope>NUCLEOTIDE SEQUENCE</scope>
</reference>
<proteinExistence type="predicted"/>
<dbReference type="AlphaFoldDB" id="A0A6J7D2G0"/>
<dbReference type="GO" id="GO:0016597">
    <property type="term" value="F:amino acid binding"/>
    <property type="evidence" value="ECO:0007669"/>
    <property type="project" value="InterPro"/>
</dbReference>
<keyword evidence="1" id="KW-0808">Transferase</keyword>
<dbReference type="PRINTS" id="PR00102">
    <property type="entry name" value="OTCASE"/>
</dbReference>
<protein>
    <submittedName>
        <fullName evidence="4">Unannotated protein</fullName>
    </submittedName>
</protein>
<dbReference type="Pfam" id="PF02729">
    <property type="entry name" value="OTCace_N"/>
    <property type="match status" value="1"/>
</dbReference>